<dbReference type="PANTHER" id="PTHR33233:SF17">
    <property type="entry name" value="DUF4283 DOMAIN-CONTAINING PROTEIN"/>
    <property type="match status" value="1"/>
</dbReference>
<sequence>MTIGSLVGTRVDGEEITGQEQSKTLPMSEGGLTEKGAPSRSEVARRLSLNSPPTTAEIQESSDLENCDDGKKVYTNGTVTVVAEEETIHSTEAEGINGDQSKGKEQIKEHKEPWVNMFRNNRATNNGMNLSYFPPQIVNGQTMVQLEEKEVQVEEDKWKSVAKPDVYMHEEGYYTVKFQNLSDMNEILYIVPYTINNRPIILKQWCPDFDFGSEFLAEIPLWVNFPKLPPNCLDGGSLSRIASAIGVPLFADECTTKQTRISYAKMLIEVNVTKPIPQQITVMDPNRGTFMQEVVLEWRPQYCDKCQKIGHQCQPAVPTKEELLKKRRPWKKVTQTWQYKGPIQPQEQMCEQRNEPEQMAKENSSYSTAKKGKQEIEQEQDNQPPGEICQIDLRPNAGGLVETRVKEPNMKATIKGIAPDRLAGAPVTINEIKDFTECVKDIGVTELQWKGNYYTWTNKQHGIDRISSKIDKSISDHCPMQLLLQTTQHCVKVNFKFFNVWTEHASFMGLVESIWKQEYDKDSMKKVWCKLMALQPVLRDTLKLEKWSMIEESALRQKSRTKWIQLGDANNKYFSAIIQERTQKKQIRGITSLDV</sequence>
<organism evidence="3 4">
    <name type="scientific">Solanum pinnatisectum</name>
    <name type="common">tansyleaf nightshade</name>
    <dbReference type="NCBI Taxonomy" id="50273"/>
    <lineage>
        <taxon>Eukaryota</taxon>
        <taxon>Viridiplantae</taxon>
        <taxon>Streptophyta</taxon>
        <taxon>Embryophyta</taxon>
        <taxon>Tracheophyta</taxon>
        <taxon>Spermatophyta</taxon>
        <taxon>Magnoliopsida</taxon>
        <taxon>eudicotyledons</taxon>
        <taxon>Gunneridae</taxon>
        <taxon>Pentapetalae</taxon>
        <taxon>asterids</taxon>
        <taxon>lamiids</taxon>
        <taxon>Solanales</taxon>
        <taxon>Solanaceae</taxon>
        <taxon>Solanoideae</taxon>
        <taxon>Solaneae</taxon>
        <taxon>Solanum</taxon>
    </lineage>
</organism>
<feature type="region of interest" description="Disordered" evidence="1">
    <location>
        <begin position="1"/>
        <end position="64"/>
    </location>
</feature>
<feature type="domain" description="DUF4283" evidence="2">
    <location>
        <begin position="157"/>
        <end position="211"/>
    </location>
</feature>
<evidence type="ECO:0000256" key="1">
    <source>
        <dbReference type="SAM" id="MobiDB-lite"/>
    </source>
</evidence>
<evidence type="ECO:0000313" key="3">
    <source>
        <dbReference type="EMBL" id="KAK4724359.1"/>
    </source>
</evidence>
<keyword evidence="4" id="KW-1185">Reference proteome</keyword>
<reference evidence="3 4" key="1">
    <citation type="submission" date="2023-10" db="EMBL/GenBank/DDBJ databases">
        <title>Genome-Wide Identification Analysis in wild type Solanum Pinnatisectum Reveals Some Genes Defensing Phytophthora Infestans.</title>
        <authorList>
            <person name="Sun C."/>
        </authorList>
    </citation>
    <scope>NUCLEOTIDE SEQUENCE [LARGE SCALE GENOMIC DNA]</scope>
    <source>
        <strain evidence="3">LQN</strain>
        <tissue evidence="3">Leaf</tissue>
    </source>
</reference>
<name>A0AAV9LFB8_9SOLN</name>
<dbReference type="AlphaFoldDB" id="A0AAV9LFB8"/>
<evidence type="ECO:0000313" key="4">
    <source>
        <dbReference type="Proteomes" id="UP001311915"/>
    </source>
</evidence>
<accession>A0AAV9LFB8</accession>
<dbReference type="EMBL" id="JAWPEI010000006">
    <property type="protein sequence ID" value="KAK4724359.1"/>
    <property type="molecule type" value="Genomic_DNA"/>
</dbReference>
<dbReference type="InterPro" id="IPR025558">
    <property type="entry name" value="DUF4283"/>
</dbReference>
<feature type="region of interest" description="Disordered" evidence="1">
    <location>
        <begin position="352"/>
        <end position="387"/>
    </location>
</feature>
<gene>
    <name evidence="3" type="ORF">R3W88_027138</name>
</gene>
<dbReference type="PANTHER" id="PTHR33233">
    <property type="entry name" value="ENDONUCLEASE/EXONUCLEASE/PHOSPHATASE"/>
    <property type="match status" value="1"/>
</dbReference>
<dbReference type="Pfam" id="PF14111">
    <property type="entry name" value="DUF4283"/>
    <property type="match status" value="1"/>
</dbReference>
<evidence type="ECO:0000259" key="2">
    <source>
        <dbReference type="Pfam" id="PF14111"/>
    </source>
</evidence>
<proteinExistence type="predicted"/>
<feature type="compositionally biased region" description="Polar residues" evidence="1">
    <location>
        <begin position="48"/>
        <end position="59"/>
    </location>
</feature>
<protein>
    <recommendedName>
        <fullName evidence="2">DUF4283 domain-containing protein</fullName>
    </recommendedName>
</protein>
<comment type="caution">
    <text evidence="3">The sequence shown here is derived from an EMBL/GenBank/DDBJ whole genome shotgun (WGS) entry which is preliminary data.</text>
</comment>
<dbReference type="Proteomes" id="UP001311915">
    <property type="component" value="Unassembled WGS sequence"/>
</dbReference>